<evidence type="ECO:0000256" key="1">
    <source>
        <dbReference type="SAM" id="Phobius"/>
    </source>
</evidence>
<feature type="transmembrane region" description="Helical" evidence="1">
    <location>
        <begin position="212"/>
        <end position="233"/>
    </location>
</feature>
<evidence type="ECO:0000313" key="3">
    <source>
        <dbReference type="Proteomes" id="UP000030016"/>
    </source>
</evidence>
<organism evidence="2 3">
    <name type="scientific">Clostridium novyi A str. 4570</name>
    <dbReference type="NCBI Taxonomy" id="1444290"/>
    <lineage>
        <taxon>Bacteria</taxon>
        <taxon>Bacillati</taxon>
        <taxon>Bacillota</taxon>
        <taxon>Clostridia</taxon>
        <taxon>Eubacteriales</taxon>
        <taxon>Clostridiaceae</taxon>
        <taxon>Clostridium</taxon>
    </lineage>
</organism>
<dbReference type="InterPro" id="IPR010787">
    <property type="entry name" value="DUF1385"/>
</dbReference>
<name>A0AA88ZSW1_CLONO</name>
<dbReference type="EMBL" id="JDRX01000007">
    <property type="protein sequence ID" value="KGN02552.1"/>
    <property type="molecule type" value="Genomic_DNA"/>
</dbReference>
<reference evidence="2 3" key="1">
    <citation type="submission" date="2014-01" db="EMBL/GenBank/DDBJ databases">
        <title>Plasmidome dynamics in the species complex Clostridium novyi sensu lato converts strains of independent lineages into distinctly different pathogens.</title>
        <authorList>
            <person name="Skarin H."/>
            <person name="Segerman B."/>
        </authorList>
    </citation>
    <scope>NUCLEOTIDE SEQUENCE [LARGE SCALE GENOMIC DNA]</scope>
    <source>
        <strain evidence="2 3">4570</strain>
    </source>
</reference>
<dbReference type="PANTHER" id="PTHR42867">
    <property type="entry name" value="MEMBRANE PROTEIN-RELATED"/>
    <property type="match status" value="1"/>
</dbReference>
<feature type="transmembrane region" description="Helical" evidence="1">
    <location>
        <begin position="146"/>
        <end position="166"/>
    </location>
</feature>
<comment type="caution">
    <text evidence="2">The sequence shown here is derived from an EMBL/GenBank/DDBJ whole genome shotgun (WGS) entry which is preliminary data.</text>
</comment>
<sequence length="339" mass="38520">MGKKVSVGGQAVIEGVMMRGSKGVATAIRKSNGDIEVEFDEIEPLTKKNKVFSLPIIRGFVTLIDSLIIGIKTLNYSASFIEEDEEEEEEPSKFDKWMEEKFKGKATDIVMAISFIISMALSIFIFFIIPTFAANGFKRLNVNNTIALNILEGIIRVGIFLSYIYLISKMNDIKRVFEYHGAEHKTIFCYESGEELIPENAKKQGRLHPRCGTNFLFLVMIVSIILFSFTGWNSIWQRIFYRIILLPVVSGVTYEIIKWMGNNNNKCTKILSYPGLMLQKLTTREPDLEQLEVAIVSLKVAEGIETVESIKEKYNKKLDHEDTDIEDTKDIESVQGDIQ</sequence>
<keyword evidence="1" id="KW-0472">Membrane</keyword>
<evidence type="ECO:0000313" key="2">
    <source>
        <dbReference type="EMBL" id="KGN02552.1"/>
    </source>
</evidence>
<dbReference type="Proteomes" id="UP000030016">
    <property type="component" value="Unassembled WGS sequence"/>
</dbReference>
<keyword evidence="1" id="KW-0812">Transmembrane</keyword>
<dbReference type="AlphaFoldDB" id="A0AA88ZSW1"/>
<dbReference type="RefSeq" id="WP_039249377.1">
    <property type="nucleotide sequence ID" value="NZ_JDRX01000007.1"/>
</dbReference>
<keyword evidence="1" id="KW-1133">Transmembrane helix</keyword>
<gene>
    <name evidence="2" type="ORF">Z969_04605</name>
</gene>
<dbReference type="Pfam" id="PF07136">
    <property type="entry name" value="DUF1385"/>
    <property type="match status" value="1"/>
</dbReference>
<protein>
    <submittedName>
        <fullName evidence="2">Membrane protein</fullName>
    </submittedName>
</protein>
<accession>A0AA88ZSW1</accession>
<proteinExistence type="predicted"/>
<feature type="transmembrane region" description="Helical" evidence="1">
    <location>
        <begin position="109"/>
        <end position="134"/>
    </location>
</feature>
<dbReference type="PANTHER" id="PTHR42867:SF1">
    <property type="entry name" value="MEMBRANE PROTEIN-RELATED"/>
    <property type="match status" value="1"/>
</dbReference>